<comment type="pathway">
    <text evidence="1 6">Carbohydrate biosynthesis; dTDP-L-rhamnose biosynthesis.</text>
</comment>
<dbReference type="Gene3D" id="3.40.50.720">
    <property type="entry name" value="NAD(P)-binding Rossmann-like Domain"/>
    <property type="match status" value="1"/>
</dbReference>
<evidence type="ECO:0000256" key="4">
    <source>
        <dbReference type="ARBA" id="ARBA00017099"/>
    </source>
</evidence>
<dbReference type="Pfam" id="PF04321">
    <property type="entry name" value="RmlD_sub_bind"/>
    <property type="match status" value="1"/>
</dbReference>
<dbReference type="InterPro" id="IPR036291">
    <property type="entry name" value="NAD(P)-bd_dom_sf"/>
</dbReference>
<dbReference type="InterPro" id="IPR029903">
    <property type="entry name" value="RmlD-like-bd"/>
</dbReference>
<proteinExistence type="inferred from homology"/>
<comment type="cofactor">
    <cofactor evidence="6">
        <name>Mg(2+)</name>
        <dbReference type="ChEBI" id="CHEBI:18420"/>
    </cofactor>
    <text evidence="6">Binds 1 Mg(2+) ion per monomer.</text>
</comment>
<evidence type="ECO:0000313" key="9">
    <source>
        <dbReference type="EMBL" id="GHB33680.1"/>
    </source>
</evidence>
<evidence type="ECO:0000256" key="5">
    <source>
        <dbReference type="ARBA" id="ARBA00048200"/>
    </source>
</evidence>
<evidence type="ECO:0000313" key="10">
    <source>
        <dbReference type="Proteomes" id="UP000646745"/>
    </source>
</evidence>
<dbReference type="PANTHER" id="PTHR10491:SF4">
    <property type="entry name" value="METHIONINE ADENOSYLTRANSFERASE 2 SUBUNIT BETA"/>
    <property type="match status" value="1"/>
</dbReference>
<organism evidence="9 10">
    <name type="scientific">Salinicola rhizosphaerae</name>
    <dbReference type="NCBI Taxonomy" id="1443141"/>
    <lineage>
        <taxon>Bacteria</taxon>
        <taxon>Pseudomonadati</taxon>
        <taxon>Pseudomonadota</taxon>
        <taxon>Gammaproteobacteria</taxon>
        <taxon>Oceanospirillales</taxon>
        <taxon>Halomonadaceae</taxon>
        <taxon>Salinicola</taxon>
    </lineage>
</organism>
<evidence type="ECO:0000256" key="3">
    <source>
        <dbReference type="ARBA" id="ARBA00012929"/>
    </source>
</evidence>
<evidence type="ECO:0000256" key="6">
    <source>
        <dbReference type="RuleBase" id="RU364082"/>
    </source>
</evidence>
<comment type="similarity">
    <text evidence="2 6">Belongs to the dTDP-4-dehydrorhamnose reductase family.</text>
</comment>
<sequence>MVKCLLSQPAHCLSLALLDATATRGDIEFLPAASTLDAAAIAVVAPDAILVPPLSDPARCEPAAVYAHADHVEALLEASRALGIPLVWCVSDTLFEEGAEGAIDERVMPRPRDETMRRLVGVGEQLRRHPQHIVLRLGPLFGLEGEDAWLADLIDSLMRGETLRAPQDLVLCPTSVKAVARGLIGMLMQLDSGAGVWGTYHLSGTEPVSAYTFVSVVRTQLATHLEGVGQQVALGALQALNQHHDVPLRRVLDCRRILDVFGIHQKSWRLELGLMLDAWCERYDTGGTDDSPDAGDDDNPGSNEEAADT</sequence>
<dbReference type="SUPFAM" id="SSF51735">
    <property type="entry name" value="NAD(P)-binding Rossmann-fold domains"/>
    <property type="match status" value="1"/>
</dbReference>
<evidence type="ECO:0000256" key="7">
    <source>
        <dbReference type="SAM" id="MobiDB-lite"/>
    </source>
</evidence>
<dbReference type="PANTHER" id="PTHR10491">
    <property type="entry name" value="DTDP-4-DEHYDRORHAMNOSE REDUCTASE"/>
    <property type="match status" value="1"/>
</dbReference>
<gene>
    <name evidence="9" type="ORF">GCM10009038_35860</name>
</gene>
<comment type="caution">
    <text evidence="9">The sequence shown here is derived from an EMBL/GenBank/DDBJ whole genome shotgun (WGS) entry which is preliminary data.</text>
</comment>
<name>A0ABQ3EKH9_9GAMM</name>
<dbReference type="Proteomes" id="UP000646745">
    <property type="component" value="Unassembled WGS sequence"/>
</dbReference>
<dbReference type="EMBL" id="BMZI01000009">
    <property type="protein sequence ID" value="GHB33680.1"/>
    <property type="molecule type" value="Genomic_DNA"/>
</dbReference>
<feature type="compositionally biased region" description="Acidic residues" evidence="7">
    <location>
        <begin position="290"/>
        <end position="309"/>
    </location>
</feature>
<feature type="domain" description="RmlD-like substrate binding" evidence="8">
    <location>
        <begin position="64"/>
        <end position="278"/>
    </location>
</feature>
<evidence type="ECO:0000256" key="2">
    <source>
        <dbReference type="ARBA" id="ARBA00010944"/>
    </source>
</evidence>
<evidence type="ECO:0000256" key="1">
    <source>
        <dbReference type="ARBA" id="ARBA00004781"/>
    </source>
</evidence>
<reference evidence="10" key="1">
    <citation type="journal article" date="2019" name="Int. J. Syst. Evol. Microbiol.">
        <title>The Global Catalogue of Microorganisms (GCM) 10K type strain sequencing project: providing services to taxonomists for standard genome sequencing and annotation.</title>
        <authorList>
            <consortium name="The Broad Institute Genomics Platform"/>
            <consortium name="The Broad Institute Genome Sequencing Center for Infectious Disease"/>
            <person name="Wu L."/>
            <person name="Ma J."/>
        </authorList>
    </citation>
    <scope>NUCLEOTIDE SEQUENCE [LARGE SCALE GENOMIC DNA]</scope>
    <source>
        <strain evidence="10">KCTC 32998</strain>
    </source>
</reference>
<accession>A0ABQ3EKH9</accession>
<comment type="function">
    <text evidence="6">Catalyzes the reduction of dTDP-6-deoxy-L-lyxo-4-hexulose to yield dTDP-L-rhamnose.</text>
</comment>
<keyword evidence="10" id="KW-1185">Reference proteome</keyword>
<evidence type="ECO:0000259" key="8">
    <source>
        <dbReference type="Pfam" id="PF04321"/>
    </source>
</evidence>
<keyword evidence="6" id="KW-0560">Oxidoreductase</keyword>
<dbReference type="EC" id="1.1.1.133" evidence="3 6"/>
<protein>
    <recommendedName>
        <fullName evidence="4 6">dTDP-4-dehydrorhamnose reductase</fullName>
        <ecNumber evidence="3 6">1.1.1.133</ecNumber>
    </recommendedName>
</protein>
<comment type="catalytic activity">
    <reaction evidence="5 6">
        <text>dTDP-beta-L-rhamnose + NADP(+) = dTDP-4-dehydro-beta-L-rhamnose + NADPH + H(+)</text>
        <dbReference type="Rhea" id="RHEA:21796"/>
        <dbReference type="ChEBI" id="CHEBI:15378"/>
        <dbReference type="ChEBI" id="CHEBI:57510"/>
        <dbReference type="ChEBI" id="CHEBI:57783"/>
        <dbReference type="ChEBI" id="CHEBI:58349"/>
        <dbReference type="ChEBI" id="CHEBI:62830"/>
        <dbReference type="EC" id="1.1.1.133"/>
    </reaction>
</comment>
<dbReference type="InterPro" id="IPR005913">
    <property type="entry name" value="dTDP_dehydrorham_reduct"/>
</dbReference>
<feature type="region of interest" description="Disordered" evidence="7">
    <location>
        <begin position="286"/>
        <end position="309"/>
    </location>
</feature>
<keyword evidence="6" id="KW-0521">NADP</keyword>